<evidence type="ECO:0000313" key="2">
    <source>
        <dbReference type="Proteomes" id="UP000662200"/>
    </source>
</evidence>
<reference evidence="1" key="1">
    <citation type="journal article" date="2014" name="Int. J. Syst. Evol. Microbiol.">
        <title>Complete genome sequence of Corynebacterium casei LMG S-19264T (=DSM 44701T), isolated from a smear-ripened cheese.</title>
        <authorList>
            <consortium name="US DOE Joint Genome Institute (JGI-PGF)"/>
            <person name="Walter F."/>
            <person name="Albersmeier A."/>
            <person name="Kalinowski J."/>
            <person name="Ruckert C."/>
        </authorList>
    </citation>
    <scope>NUCLEOTIDE SEQUENCE</scope>
    <source>
        <strain evidence="1">JCM 3091</strain>
    </source>
</reference>
<proteinExistence type="predicted"/>
<dbReference type="AlphaFoldDB" id="A0A8J3BJI5"/>
<name>A0A8J3BJI5_9ACTN</name>
<accession>A0A8J3BJI5</accession>
<sequence length="97" mass="11159">MTTDWSVLTAPGVGDVAEAAAHKVARRYTGVTEYDDVRQDANLLLATNHDTVRRYLDQDQLGLLHRWLWCRLTDQYKTHARHRTAEASIEQLRRQAA</sequence>
<keyword evidence="2" id="KW-1185">Reference proteome</keyword>
<dbReference type="Proteomes" id="UP000662200">
    <property type="component" value="Unassembled WGS sequence"/>
</dbReference>
<comment type="caution">
    <text evidence="1">The sequence shown here is derived from an EMBL/GenBank/DDBJ whole genome shotgun (WGS) entry which is preliminary data.</text>
</comment>
<gene>
    <name evidence="1" type="ORF">GCM10010124_02460</name>
</gene>
<organism evidence="1 2">
    <name type="scientific">Pilimelia terevasa</name>
    <dbReference type="NCBI Taxonomy" id="53372"/>
    <lineage>
        <taxon>Bacteria</taxon>
        <taxon>Bacillati</taxon>
        <taxon>Actinomycetota</taxon>
        <taxon>Actinomycetes</taxon>
        <taxon>Micromonosporales</taxon>
        <taxon>Micromonosporaceae</taxon>
        <taxon>Pilimelia</taxon>
    </lineage>
</organism>
<reference evidence="1" key="2">
    <citation type="submission" date="2020-09" db="EMBL/GenBank/DDBJ databases">
        <authorList>
            <person name="Sun Q."/>
            <person name="Ohkuma M."/>
        </authorList>
    </citation>
    <scope>NUCLEOTIDE SEQUENCE</scope>
    <source>
        <strain evidence="1">JCM 3091</strain>
    </source>
</reference>
<dbReference type="EMBL" id="BMQC01000001">
    <property type="protein sequence ID" value="GGK13419.1"/>
    <property type="molecule type" value="Genomic_DNA"/>
</dbReference>
<evidence type="ECO:0000313" key="1">
    <source>
        <dbReference type="EMBL" id="GGK13419.1"/>
    </source>
</evidence>
<protein>
    <submittedName>
        <fullName evidence="1">Uncharacterized protein</fullName>
    </submittedName>
</protein>